<feature type="region of interest" description="Disordered" evidence="1">
    <location>
        <begin position="1"/>
        <end position="21"/>
    </location>
</feature>
<protein>
    <submittedName>
        <fullName evidence="3">SOUL heme-binding protein</fullName>
    </submittedName>
</protein>
<feature type="transmembrane region" description="Helical" evidence="2">
    <location>
        <begin position="43"/>
        <end position="63"/>
    </location>
</feature>
<dbReference type="AlphaFoldDB" id="A0A084INA4"/>
<dbReference type="Proteomes" id="UP000028302">
    <property type="component" value="Unassembled WGS sequence"/>
</dbReference>
<sequence>MGIAIPRFGAENPHPPAERAKAGDVVCLPQALRRKRRDTMQRWLLMTTLVGSLFSAGCSVFGYRGDTETPHYDVVDRIGDVTIRRYAARLAADTVVDTPDVIDARQQGFKRLAGYIFGGNTTKTEIAMTAPVAQSTQKIEMTAPVSQTRTGAGWRIRFFLPSRFNRANAPQPNDDRVVLQELPPETFAVLRFSNSRSEAAVREHTAALEQALAGSRWQPSGAPVAWFYDPPWTLPFLRRNEVAIPVHQTSETPQP</sequence>
<dbReference type="EMBL" id="APNK01000006">
    <property type="protein sequence ID" value="KEZ78188.1"/>
    <property type="molecule type" value="Genomic_DNA"/>
</dbReference>
<organism evidence="3 4">
    <name type="scientific">Salinisphaera hydrothermalis (strain C41B8)</name>
    <dbReference type="NCBI Taxonomy" id="1304275"/>
    <lineage>
        <taxon>Bacteria</taxon>
        <taxon>Pseudomonadati</taxon>
        <taxon>Pseudomonadota</taxon>
        <taxon>Gammaproteobacteria</taxon>
        <taxon>Salinisphaerales</taxon>
        <taxon>Salinisphaeraceae</taxon>
        <taxon>Salinisphaera</taxon>
    </lineage>
</organism>
<dbReference type="InterPro" id="IPR011256">
    <property type="entry name" value="Reg_factor_effector_dom_sf"/>
</dbReference>
<dbReference type="PATRIC" id="fig|1304275.5.peg.1305"/>
<dbReference type="SUPFAM" id="SSF55136">
    <property type="entry name" value="Probable bacterial effector-binding domain"/>
    <property type="match status" value="1"/>
</dbReference>
<proteinExistence type="predicted"/>
<keyword evidence="2" id="KW-1133">Transmembrane helix</keyword>
<comment type="caution">
    <text evidence="3">The sequence shown here is derived from an EMBL/GenBank/DDBJ whole genome shotgun (WGS) entry which is preliminary data.</text>
</comment>
<dbReference type="Pfam" id="PF04832">
    <property type="entry name" value="SOUL"/>
    <property type="match status" value="1"/>
</dbReference>
<name>A0A084INA4_SALHC</name>
<dbReference type="Gene3D" id="3.20.80.10">
    <property type="entry name" value="Regulatory factor, effector binding domain"/>
    <property type="match status" value="1"/>
</dbReference>
<reference evidence="3 4" key="1">
    <citation type="submission" date="2013-03" db="EMBL/GenBank/DDBJ databases">
        <title>Salinisphaera hydrothermalis C41B8 Genome Sequencing.</title>
        <authorList>
            <person name="Li C."/>
            <person name="Lai Q."/>
            <person name="Shao Z."/>
        </authorList>
    </citation>
    <scope>NUCLEOTIDE SEQUENCE [LARGE SCALE GENOMIC DNA]</scope>
    <source>
        <strain evidence="3 4">C41B8</strain>
    </source>
</reference>
<evidence type="ECO:0000256" key="1">
    <source>
        <dbReference type="SAM" id="MobiDB-lite"/>
    </source>
</evidence>
<dbReference type="eggNOG" id="COG3449">
    <property type="taxonomic scope" value="Bacteria"/>
</dbReference>
<dbReference type="STRING" id="1304275.C41B8_06372"/>
<dbReference type="PANTHER" id="PTHR11220:SF58">
    <property type="entry name" value="SOUL HEME-BINDING FAMILY PROTEIN"/>
    <property type="match status" value="1"/>
</dbReference>
<keyword evidence="2" id="KW-0472">Membrane</keyword>
<dbReference type="PANTHER" id="PTHR11220">
    <property type="entry name" value="HEME-BINDING PROTEIN-RELATED"/>
    <property type="match status" value="1"/>
</dbReference>
<gene>
    <name evidence="3" type="ORF">C41B8_06372</name>
</gene>
<evidence type="ECO:0000256" key="2">
    <source>
        <dbReference type="SAM" id="Phobius"/>
    </source>
</evidence>
<evidence type="ECO:0000313" key="4">
    <source>
        <dbReference type="Proteomes" id="UP000028302"/>
    </source>
</evidence>
<keyword evidence="4" id="KW-1185">Reference proteome</keyword>
<dbReference type="InterPro" id="IPR006917">
    <property type="entry name" value="SOUL_heme-bd"/>
</dbReference>
<keyword evidence="2" id="KW-0812">Transmembrane</keyword>
<accession>A0A084INA4</accession>
<evidence type="ECO:0000313" key="3">
    <source>
        <dbReference type="EMBL" id="KEZ78188.1"/>
    </source>
</evidence>